<evidence type="ECO:0000256" key="2">
    <source>
        <dbReference type="ARBA" id="ARBA00023004"/>
    </source>
</evidence>
<keyword evidence="1 3" id="KW-0479">Metal-binding</keyword>
<dbReference type="PANTHER" id="PTHR24148">
    <property type="entry name" value="ANKYRIN REPEAT DOMAIN-CONTAINING PROTEIN 39 HOMOLOG-RELATED"/>
    <property type="match status" value="1"/>
</dbReference>
<comment type="caution">
    <text evidence="5">The sequence shown here is derived from an EMBL/GenBank/DDBJ whole genome shotgun (WGS) entry which is preliminary data.</text>
</comment>
<dbReference type="PANTHER" id="PTHR24148:SF73">
    <property type="entry name" value="HET DOMAIN PROTEIN (AFU_ORTHOLOGUE AFUA_8G01020)"/>
    <property type="match status" value="1"/>
</dbReference>
<keyword evidence="6" id="KW-1185">Reference proteome</keyword>
<dbReference type="EMBL" id="JAXOVC010000004">
    <property type="protein sequence ID" value="KAK4503153.1"/>
    <property type="molecule type" value="Genomic_DNA"/>
</dbReference>
<keyword evidence="3" id="KW-0349">Heme</keyword>
<dbReference type="PROSITE" id="PS51007">
    <property type="entry name" value="CYTC"/>
    <property type="match status" value="1"/>
</dbReference>
<protein>
    <recommendedName>
        <fullName evidence="4">Cytochrome c domain-containing protein</fullName>
    </recommendedName>
</protein>
<dbReference type="Proteomes" id="UP001305779">
    <property type="component" value="Unassembled WGS sequence"/>
</dbReference>
<proteinExistence type="predicted"/>
<evidence type="ECO:0000256" key="1">
    <source>
        <dbReference type="ARBA" id="ARBA00022723"/>
    </source>
</evidence>
<sequence length="549" mass="62152">MDDSASRRHPTNGFRYTPLQDAKGEIRLLQIVHTDGHNDLEYTMSTFKLEIETIPHFQAISYTWGDPHDQKRILVNGHSISIRKNCHYALWQSCLHYQGHIWIDSVCINQGDPHEKSCQVSIMARIFASATNTAVSLGPQDDHSRLLFDLCRESDEMETTSMRTLEPGEADYQATEWLASKDLDPICESMSIFGNRPYWSRLWIVQELHAATAISFYCGEEEIEWDVMRKLQAIHDHLKQKDLSPMLTYGIEATPMINLVRILRNIGGIGTRGLLTRLWKLDCEDKRDRVYGILSMVEWPSACAPIVPDYQKDVTQLAMEFMDYVLASGDSLRHMSALLQALGITAFMLPQVTASSKPQEWRYYGFEQAYRIAKDTSGRLTIPFPVTRSRNRPTGNALLKSHSHHVQTIWFADTEIEAAVAGAEVQDGDIVLVDSPFAICLRCHADSTALEWMGPILVSQDLAQASTDRDRSRFYGDGKGVCLEDLHFRFQLTKEEILMIAVHDGENYDRMVSGGLPCLGGIVQVGHRGHSILTSDQDWAVYVTQLADR</sequence>
<organism evidence="5 6">
    <name type="scientific">Zasmidium cellare</name>
    <name type="common">Wine cellar mold</name>
    <name type="synonym">Racodium cellare</name>
    <dbReference type="NCBI Taxonomy" id="395010"/>
    <lineage>
        <taxon>Eukaryota</taxon>
        <taxon>Fungi</taxon>
        <taxon>Dikarya</taxon>
        <taxon>Ascomycota</taxon>
        <taxon>Pezizomycotina</taxon>
        <taxon>Dothideomycetes</taxon>
        <taxon>Dothideomycetidae</taxon>
        <taxon>Mycosphaerellales</taxon>
        <taxon>Mycosphaerellaceae</taxon>
        <taxon>Zasmidium</taxon>
    </lineage>
</organism>
<accession>A0ABR0EQR2</accession>
<name>A0ABR0EQR2_ZASCE</name>
<feature type="domain" description="Cytochrome c" evidence="4">
    <location>
        <begin position="423"/>
        <end position="549"/>
    </location>
</feature>
<evidence type="ECO:0000313" key="5">
    <source>
        <dbReference type="EMBL" id="KAK4503153.1"/>
    </source>
</evidence>
<evidence type="ECO:0000256" key="3">
    <source>
        <dbReference type="PROSITE-ProRule" id="PRU00433"/>
    </source>
</evidence>
<reference evidence="5 6" key="1">
    <citation type="journal article" date="2023" name="G3 (Bethesda)">
        <title>A chromosome-level genome assembly of Zasmidium syzygii isolated from banana leaves.</title>
        <authorList>
            <person name="van Westerhoven A.C."/>
            <person name="Mehrabi R."/>
            <person name="Talebi R."/>
            <person name="Steentjes M.B.F."/>
            <person name="Corcolon B."/>
            <person name="Chong P.A."/>
            <person name="Kema G.H.J."/>
            <person name="Seidl M.F."/>
        </authorList>
    </citation>
    <scope>NUCLEOTIDE SEQUENCE [LARGE SCALE GENOMIC DNA]</scope>
    <source>
        <strain evidence="5 6">P124</strain>
    </source>
</reference>
<dbReference type="InterPro" id="IPR052895">
    <property type="entry name" value="HetReg/Transcr_Mod"/>
</dbReference>
<dbReference type="InterPro" id="IPR010730">
    <property type="entry name" value="HET"/>
</dbReference>
<gene>
    <name evidence="5" type="ORF">PRZ48_006581</name>
</gene>
<evidence type="ECO:0000313" key="6">
    <source>
        <dbReference type="Proteomes" id="UP001305779"/>
    </source>
</evidence>
<keyword evidence="2 3" id="KW-0408">Iron</keyword>
<dbReference type="InterPro" id="IPR009056">
    <property type="entry name" value="Cyt_c-like_dom"/>
</dbReference>
<dbReference type="Pfam" id="PF06985">
    <property type="entry name" value="HET"/>
    <property type="match status" value="1"/>
</dbReference>
<evidence type="ECO:0000259" key="4">
    <source>
        <dbReference type="PROSITE" id="PS51007"/>
    </source>
</evidence>